<dbReference type="AlphaFoldDB" id="A0A2K3LEW7"/>
<accession>A0A2K3LEW7</accession>
<feature type="chain" id="PRO_5014446752" evidence="1">
    <location>
        <begin position="26"/>
        <end position="128"/>
    </location>
</feature>
<name>A0A2K3LEW7_TRIPR</name>
<dbReference type="InterPro" id="IPR000602">
    <property type="entry name" value="Glyco_hydro_38_N"/>
</dbReference>
<evidence type="ECO:0000313" key="3">
    <source>
        <dbReference type="EMBL" id="PNX77089.1"/>
    </source>
</evidence>
<dbReference type="Pfam" id="PF01074">
    <property type="entry name" value="Glyco_hydro_38N"/>
    <property type="match status" value="1"/>
</dbReference>
<dbReference type="EMBL" id="ASHM01031767">
    <property type="protein sequence ID" value="PNX77089.1"/>
    <property type="molecule type" value="Genomic_DNA"/>
</dbReference>
<dbReference type="InterPro" id="IPR027291">
    <property type="entry name" value="Glyco_hydro_38_N_sf"/>
</dbReference>
<dbReference type="GO" id="GO:0004559">
    <property type="term" value="F:alpha-mannosidase activity"/>
    <property type="evidence" value="ECO:0007669"/>
    <property type="project" value="InterPro"/>
</dbReference>
<dbReference type="PANTHER" id="PTHR11607:SF61">
    <property type="entry name" value="ALPHA-MANNOSIDASE"/>
    <property type="match status" value="1"/>
</dbReference>
<dbReference type="STRING" id="57577.A0A2K3LEW7"/>
<dbReference type="SUPFAM" id="SSF88713">
    <property type="entry name" value="Glycoside hydrolase/deacetylase"/>
    <property type="match status" value="1"/>
</dbReference>
<protein>
    <submittedName>
        <fullName evidence="3">Lysosomal alpha-mannosidase-like protein</fullName>
    </submittedName>
</protein>
<dbReference type="Gene3D" id="3.20.110.10">
    <property type="entry name" value="Glycoside hydrolase 38, N terminal domain"/>
    <property type="match status" value="1"/>
</dbReference>
<dbReference type="PANTHER" id="PTHR11607">
    <property type="entry name" value="ALPHA-MANNOSIDASE"/>
    <property type="match status" value="1"/>
</dbReference>
<evidence type="ECO:0000313" key="4">
    <source>
        <dbReference type="Proteomes" id="UP000236291"/>
    </source>
</evidence>
<reference evidence="3 4" key="1">
    <citation type="journal article" date="2014" name="Am. J. Bot.">
        <title>Genome assembly and annotation for red clover (Trifolium pratense; Fabaceae).</title>
        <authorList>
            <person name="Istvanek J."/>
            <person name="Jaros M."/>
            <person name="Krenek A."/>
            <person name="Repkova J."/>
        </authorList>
    </citation>
    <scope>NUCLEOTIDE SEQUENCE [LARGE SCALE GENOMIC DNA]</scope>
    <source>
        <strain evidence="4">cv. Tatra</strain>
        <tissue evidence="3">Young leaves</tissue>
    </source>
</reference>
<gene>
    <name evidence="3" type="ORF">L195_g033050</name>
</gene>
<dbReference type="Proteomes" id="UP000236291">
    <property type="component" value="Unassembled WGS sequence"/>
</dbReference>
<dbReference type="GO" id="GO:0006013">
    <property type="term" value="P:mannose metabolic process"/>
    <property type="evidence" value="ECO:0007669"/>
    <property type="project" value="InterPro"/>
</dbReference>
<dbReference type="InterPro" id="IPR011330">
    <property type="entry name" value="Glyco_hydro/deAcase_b/a-brl"/>
</dbReference>
<organism evidence="3 4">
    <name type="scientific">Trifolium pratense</name>
    <name type="common">Red clover</name>
    <dbReference type="NCBI Taxonomy" id="57577"/>
    <lineage>
        <taxon>Eukaryota</taxon>
        <taxon>Viridiplantae</taxon>
        <taxon>Streptophyta</taxon>
        <taxon>Embryophyta</taxon>
        <taxon>Tracheophyta</taxon>
        <taxon>Spermatophyta</taxon>
        <taxon>Magnoliopsida</taxon>
        <taxon>eudicotyledons</taxon>
        <taxon>Gunneridae</taxon>
        <taxon>Pentapetalae</taxon>
        <taxon>rosids</taxon>
        <taxon>fabids</taxon>
        <taxon>Fabales</taxon>
        <taxon>Fabaceae</taxon>
        <taxon>Papilionoideae</taxon>
        <taxon>50 kb inversion clade</taxon>
        <taxon>NPAAA clade</taxon>
        <taxon>Hologalegina</taxon>
        <taxon>IRL clade</taxon>
        <taxon>Trifolieae</taxon>
        <taxon>Trifolium</taxon>
    </lineage>
</organism>
<proteinExistence type="predicted"/>
<evidence type="ECO:0000259" key="2">
    <source>
        <dbReference type="Pfam" id="PF01074"/>
    </source>
</evidence>
<comment type="caution">
    <text evidence="3">The sequence shown here is derived from an EMBL/GenBank/DDBJ whole genome shotgun (WGS) entry which is preliminary data.</text>
</comment>
<keyword evidence="1" id="KW-0732">Signal</keyword>
<feature type="non-terminal residue" evidence="3">
    <location>
        <position position="128"/>
    </location>
</feature>
<evidence type="ECO:0000256" key="1">
    <source>
        <dbReference type="SAM" id="SignalP"/>
    </source>
</evidence>
<reference evidence="3 4" key="2">
    <citation type="journal article" date="2017" name="Front. Plant Sci.">
        <title>Gene Classification and Mining of Molecular Markers Useful in Red Clover (Trifolium pratense) Breeding.</title>
        <authorList>
            <person name="Istvanek J."/>
            <person name="Dluhosova J."/>
            <person name="Dluhos P."/>
            <person name="Patkova L."/>
            <person name="Nedelnik J."/>
            <person name="Repkova J."/>
        </authorList>
    </citation>
    <scope>NUCLEOTIDE SEQUENCE [LARGE SCALE GENOMIC DNA]</scope>
    <source>
        <strain evidence="4">cv. Tatra</strain>
        <tissue evidence="3">Young leaves</tissue>
    </source>
</reference>
<dbReference type="ExpressionAtlas" id="A0A2K3LEW7">
    <property type="expression patterns" value="baseline"/>
</dbReference>
<dbReference type="InterPro" id="IPR050843">
    <property type="entry name" value="Glycosyl_Hydrlase_38"/>
</dbReference>
<sequence length="128" mass="14525">MGNARTFSVFTFLLLFCFYGTLVSAYTKYNTGAGVVEGKLNVHLVPHSHDDVGWLKTVDQYYVGSNNTIQGACVENVLDSVVWSLQKDPNRKFVFAEIAFFHRWWVEQSPETQEQVKKLVAAGQLEFV</sequence>
<feature type="signal peptide" evidence="1">
    <location>
        <begin position="1"/>
        <end position="25"/>
    </location>
</feature>
<feature type="domain" description="Glycoside hydrolase family 38 N-terminal" evidence="2">
    <location>
        <begin position="41"/>
        <end position="128"/>
    </location>
</feature>